<dbReference type="STRING" id="1348612.A0A397J447"/>
<dbReference type="SUPFAM" id="SSF53335">
    <property type="entry name" value="S-adenosyl-L-methionine-dependent methyltransferases"/>
    <property type="match status" value="1"/>
</dbReference>
<reference evidence="1 2" key="1">
    <citation type="submission" date="2018-08" db="EMBL/GenBank/DDBJ databases">
        <title>Genome and evolution of the arbuscular mycorrhizal fungus Diversispora epigaea (formerly Glomus versiforme) and its bacterial endosymbionts.</title>
        <authorList>
            <person name="Sun X."/>
            <person name="Fei Z."/>
            <person name="Harrison M."/>
        </authorList>
    </citation>
    <scope>NUCLEOTIDE SEQUENCE [LARGE SCALE GENOMIC DNA]</scope>
    <source>
        <strain evidence="1 2">IT104</strain>
    </source>
</reference>
<dbReference type="EMBL" id="PQFF01000092">
    <property type="protein sequence ID" value="RHZ83095.1"/>
    <property type="molecule type" value="Genomic_DNA"/>
</dbReference>
<accession>A0A397J447</accession>
<dbReference type="Gene3D" id="3.40.50.150">
    <property type="entry name" value="Vaccinia Virus protein VP39"/>
    <property type="match status" value="1"/>
</dbReference>
<sequence>MSSPSEKIEIHQDEFGGIEFEPESDEEFSIEKIKRRHDYDKDSHAGKLIDRSLLMHYVFKRTLNGNHLAPLKKDIKKCFELGYSSGILMMEMASEFKSCNFYGIDNRPLSPKDTYPDNCHFEMGNFYEKIPYPDEYFDFVYLRLTMVHVKKSHYDFVMKEMHRILKKGGWIEFMESDQTFLQKGPIYKKLEQEVFEGLQCRDIDPLKIHEIKDILPKMGFHNVKVNTFDISLGGYGGEIGENMQDVWKMWINLNKDFKRDHMTSEEFNKYVETICSEFEEYKTFHTVYNIVGQKKD</sequence>
<dbReference type="Proteomes" id="UP000266861">
    <property type="component" value="Unassembled WGS sequence"/>
</dbReference>
<dbReference type="InterPro" id="IPR029063">
    <property type="entry name" value="SAM-dependent_MTases_sf"/>
</dbReference>
<dbReference type="PANTHER" id="PTHR43591">
    <property type="entry name" value="METHYLTRANSFERASE"/>
    <property type="match status" value="1"/>
</dbReference>
<gene>
    <name evidence="1" type="ORF">Glove_99g152</name>
</gene>
<dbReference type="OrthoDB" id="2013972at2759"/>
<dbReference type="GO" id="GO:0008168">
    <property type="term" value="F:methyltransferase activity"/>
    <property type="evidence" value="ECO:0007669"/>
    <property type="project" value="TreeGrafter"/>
</dbReference>
<dbReference type="AlphaFoldDB" id="A0A397J447"/>
<keyword evidence="2" id="KW-1185">Reference proteome</keyword>
<proteinExistence type="predicted"/>
<evidence type="ECO:0000313" key="2">
    <source>
        <dbReference type="Proteomes" id="UP000266861"/>
    </source>
</evidence>
<name>A0A397J447_9GLOM</name>
<organism evidence="1 2">
    <name type="scientific">Diversispora epigaea</name>
    <dbReference type="NCBI Taxonomy" id="1348612"/>
    <lineage>
        <taxon>Eukaryota</taxon>
        <taxon>Fungi</taxon>
        <taxon>Fungi incertae sedis</taxon>
        <taxon>Mucoromycota</taxon>
        <taxon>Glomeromycotina</taxon>
        <taxon>Glomeromycetes</taxon>
        <taxon>Diversisporales</taxon>
        <taxon>Diversisporaceae</taxon>
        <taxon>Diversispora</taxon>
    </lineage>
</organism>
<dbReference type="PANTHER" id="PTHR43591:SF24">
    <property type="entry name" value="2-METHOXY-6-POLYPRENYL-1,4-BENZOQUINOL METHYLASE, MITOCHONDRIAL"/>
    <property type="match status" value="1"/>
</dbReference>
<evidence type="ECO:0008006" key="3">
    <source>
        <dbReference type="Google" id="ProtNLM"/>
    </source>
</evidence>
<evidence type="ECO:0000313" key="1">
    <source>
        <dbReference type="EMBL" id="RHZ83095.1"/>
    </source>
</evidence>
<dbReference type="CDD" id="cd02440">
    <property type="entry name" value="AdoMet_MTases"/>
    <property type="match status" value="1"/>
</dbReference>
<protein>
    <recommendedName>
        <fullName evidence="3">Methyltransferase type 11 domain-containing protein</fullName>
    </recommendedName>
</protein>
<comment type="caution">
    <text evidence="1">The sequence shown here is derived from an EMBL/GenBank/DDBJ whole genome shotgun (WGS) entry which is preliminary data.</text>
</comment>
<dbReference type="Pfam" id="PF13489">
    <property type="entry name" value="Methyltransf_23"/>
    <property type="match status" value="1"/>
</dbReference>